<keyword evidence="3 5" id="KW-0547">Nucleotide-binding</keyword>
<keyword evidence="5 7" id="KW-0067">ATP-binding</keyword>
<evidence type="ECO:0000313" key="11">
    <source>
        <dbReference type="Proteomes" id="UP000557688"/>
    </source>
</evidence>
<dbReference type="SUPFAM" id="SSF52540">
    <property type="entry name" value="P-loop containing nucleoside triphosphate hydrolases"/>
    <property type="match status" value="1"/>
</dbReference>
<feature type="region of interest" description="NMP" evidence="5">
    <location>
        <begin position="30"/>
        <end position="59"/>
    </location>
</feature>
<dbReference type="InterPro" id="IPR007862">
    <property type="entry name" value="Adenylate_kinase_lid-dom"/>
</dbReference>
<keyword evidence="5" id="KW-0862">Zinc</keyword>
<keyword evidence="5" id="KW-0479">Metal-binding</keyword>
<feature type="binding site" evidence="5">
    <location>
        <begin position="57"/>
        <end position="59"/>
    </location>
    <ligand>
        <name>AMP</name>
        <dbReference type="ChEBI" id="CHEBI:456215"/>
    </ligand>
</feature>
<dbReference type="InterPro" id="IPR033690">
    <property type="entry name" value="Adenylat_kinase_CS"/>
</dbReference>
<dbReference type="AlphaFoldDB" id="A0A839UXD8"/>
<dbReference type="GO" id="GO:0004017">
    <property type="term" value="F:AMP kinase activity"/>
    <property type="evidence" value="ECO:0007669"/>
    <property type="project" value="UniProtKB-UniRule"/>
</dbReference>
<feature type="binding site" evidence="5">
    <location>
        <position position="92"/>
    </location>
    <ligand>
        <name>AMP</name>
        <dbReference type="ChEBI" id="CHEBI:456215"/>
    </ligand>
</feature>
<comment type="function">
    <text evidence="5">Catalyzes the reversible transfer of the terminal phosphate group between ATP and AMP. Plays an important role in cellular energy homeostasis and in adenine nucleotide metabolism.</text>
</comment>
<dbReference type="EMBL" id="JABXXQ010000002">
    <property type="protein sequence ID" value="NVN28812.1"/>
    <property type="molecule type" value="Genomic_DNA"/>
</dbReference>
<keyword evidence="2 5" id="KW-0545">Nucleotide biosynthesis</keyword>
<evidence type="ECO:0000256" key="1">
    <source>
        <dbReference type="ARBA" id="ARBA00022679"/>
    </source>
</evidence>
<comment type="pathway">
    <text evidence="5">Purine metabolism; AMP biosynthesis via salvage pathway; AMP from ADP: step 1/1.</text>
</comment>
<dbReference type="EC" id="2.7.4.3" evidence="5 7"/>
<feature type="binding site" evidence="5">
    <location>
        <position position="133"/>
    </location>
    <ligand>
        <name>Zn(2+)</name>
        <dbReference type="ChEBI" id="CHEBI:29105"/>
        <note>structural</note>
    </ligand>
</feature>
<dbReference type="FunFam" id="3.40.50.300:FF:000106">
    <property type="entry name" value="Adenylate kinase mitochondrial"/>
    <property type="match status" value="1"/>
</dbReference>
<dbReference type="EMBL" id="JACHXV010000003">
    <property type="protein sequence ID" value="MBB3173315.1"/>
    <property type="molecule type" value="Genomic_DNA"/>
</dbReference>
<dbReference type="PANTHER" id="PTHR23359">
    <property type="entry name" value="NUCLEOTIDE KINASE"/>
    <property type="match status" value="1"/>
</dbReference>
<dbReference type="RefSeq" id="WP_176621567.1">
    <property type="nucleotide sequence ID" value="NZ_JABXXQ010000002.1"/>
</dbReference>
<organism evidence="9 11">
    <name type="scientific">Endobacter medicaginis</name>
    <dbReference type="NCBI Taxonomy" id="1181271"/>
    <lineage>
        <taxon>Bacteria</taxon>
        <taxon>Pseudomonadati</taxon>
        <taxon>Pseudomonadota</taxon>
        <taxon>Alphaproteobacteria</taxon>
        <taxon>Acetobacterales</taxon>
        <taxon>Acetobacteraceae</taxon>
        <taxon>Endobacter</taxon>
    </lineage>
</organism>
<evidence type="ECO:0000256" key="3">
    <source>
        <dbReference type="ARBA" id="ARBA00022741"/>
    </source>
</evidence>
<dbReference type="NCBIfam" id="TIGR01351">
    <property type="entry name" value="adk"/>
    <property type="match status" value="1"/>
</dbReference>
<evidence type="ECO:0000313" key="12">
    <source>
        <dbReference type="Proteomes" id="UP000565205"/>
    </source>
</evidence>
<evidence type="ECO:0000256" key="7">
    <source>
        <dbReference type="RuleBase" id="RU003331"/>
    </source>
</evidence>
<dbReference type="CDD" id="cd01428">
    <property type="entry name" value="ADK"/>
    <property type="match status" value="1"/>
</dbReference>
<reference evidence="9 11" key="2">
    <citation type="submission" date="2020-08" db="EMBL/GenBank/DDBJ databases">
        <title>Genomic Encyclopedia of Type Strains, Phase III (KMG-III): the genomes of soil and plant-associated and newly described type strains.</title>
        <authorList>
            <person name="Whitman W."/>
        </authorList>
    </citation>
    <scope>NUCLEOTIDE SEQUENCE [LARGE SCALE GENOMIC DNA]</scope>
    <source>
        <strain evidence="9 11">CECT 8088</strain>
    </source>
</reference>
<protein>
    <recommendedName>
        <fullName evidence="5 7">Adenylate kinase</fullName>
        <shortName evidence="5">AK</shortName>
        <ecNumber evidence="5 7">2.7.4.3</ecNumber>
    </recommendedName>
    <alternativeName>
        <fullName evidence="5">ATP-AMP transphosphorylase</fullName>
    </alternativeName>
    <alternativeName>
        <fullName evidence="5">ATP:AMP phosphotransferase</fullName>
    </alternativeName>
    <alternativeName>
        <fullName evidence="5">Adenylate monophosphate kinase</fullName>
    </alternativeName>
</protein>
<feature type="binding site" evidence="5">
    <location>
        <position position="153"/>
    </location>
    <ligand>
        <name>Zn(2+)</name>
        <dbReference type="ChEBI" id="CHEBI:29105"/>
        <note>structural</note>
    </ligand>
</feature>
<evidence type="ECO:0000256" key="4">
    <source>
        <dbReference type="ARBA" id="ARBA00022777"/>
    </source>
</evidence>
<evidence type="ECO:0000256" key="5">
    <source>
        <dbReference type="HAMAP-Rule" id="MF_00235"/>
    </source>
</evidence>
<feature type="binding site" evidence="5">
    <location>
        <position position="127"/>
    </location>
    <ligand>
        <name>ATP</name>
        <dbReference type="ChEBI" id="CHEBI:30616"/>
    </ligand>
</feature>
<dbReference type="Pfam" id="PF00406">
    <property type="entry name" value="ADK"/>
    <property type="match status" value="1"/>
</dbReference>
<comment type="subcellular location">
    <subcellularLocation>
        <location evidence="5 7">Cytoplasm</location>
    </subcellularLocation>
</comment>
<dbReference type="PROSITE" id="PS00113">
    <property type="entry name" value="ADENYLATE_KINASE"/>
    <property type="match status" value="1"/>
</dbReference>
<feature type="binding site" evidence="5">
    <location>
        <position position="172"/>
    </location>
    <ligand>
        <name>AMP</name>
        <dbReference type="ChEBI" id="CHEBI:456215"/>
    </ligand>
</feature>
<feature type="binding site" evidence="5">
    <location>
        <position position="31"/>
    </location>
    <ligand>
        <name>AMP</name>
        <dbReference type="ChEBI" id="CHEBI:456215"/>
    </ligand>
</feature>
<comment type="subunit">
    <text evidence="5 7">Monomer.</text>
</comment>
<keyword evidence="4 5" id="KW-0418">Kinase</keyword>
<dbReference type="Pfam" id="PF05191">
    <property type="entry name" value="ADK_lid"/>
    <property type="match status" value="1"/>
</dbReference>
<keyword evidence="11" id="KW-1185">Reference proteome</keyword>
<evidence type="ECO:0000256" key="2">
    <source>
        <dbReference type="ARBA" id="ARBA00022727"/>
    </source>
</evidence>
<dbReference type="NCBIfam" id="NF001380">
    <property type="entry name" value="PRK00279.1-2"/>
    <property type="match status" value="1"/>
</dbReference>
<evidence type="ECO:0000259" key="8">
    <source>
        <dbReference type="Pfam" id="PF05191"/>
    </source>
</evidence>
<dbReference type="NCBIfam" id="NF001381">
    <property type="entry name" value="PRK00279.1-3"/>
    <property type="match status" value="1"/>
</dbReference>
<dbReference type="InterPro" id="IPR000850">
    <property type="entry name" value="Adenylat/UMP-CMP_kin"/>
</dbReference>
<dbReference type="InterPro" id="IPR036193">
    <property type="entry name" value="ADK_active_lid_dom_sf"/>
</dbReference>
<dbReference type="GO" id="GO:0005737">
    <property type="term" value="C:cytoplasm"/>
    <property type="evidence" value="ECO:0007669"/>
    <property type="project" value="UniProtKB-SubCell"/>
</dbReference>
<sequence length="224" mass="24100">MNIILLGPPGAGKGTQAKRLEAEYGLVQISTGDMLRAEVKAGTPAGLEAKALMDAGKLVPDEMIVAMLGRRIAEPDCARGFILDGFPRTVPQAESLDRLLAEQGHPLDAVVALTVDEAELVERIAGRYTCAKCGAGYHDLFKKPAVAGVCDVCGSTEFVRRDDDKRETVTARLDAYRRQTAPILPYYAGRGVLNEVDGMASIESVSASIDAVLHRLHPEKLTQR</sequence>
<dbReference type="PRINTS" id="PR00094">
    <property type="entry name" value="ADENYLTKNASE"/>
</dbReference>
<dbReference type="SUPFAM" id="SSF57774">
    <property type="entry name" value="Microbial and mitochondrial ADK, insert 'zinc finger' domain"/>
    <property type="match status" value="1"/>
</dbReference>
<dbReference type="Proteomes" id="UP000557688">
    <property type="component" value="Unassembled WGS sequence"/>
</dbReference>
<evidence type="ECO:0000256" key="6">
    <source>
        <dbReference type="RuleBase" id="RU003330"/>
    </source>
</evidence>
<dbReference type="GO" id="GO:0005524">
    <property type="term" value="F:ATP binding"/>
    <property type="evidence" value="ECO:0007669"/>
    <property type="project" value="UniProtKB-UniRule"/>
</dbReference>
<reference evidence="10 12" key="1">
    <citation type="submission" date="2020-06" db="EMBL/GenBank/DDBJ databases">
        <title>Description of novel acetic acid bacteria.</title>
        <authorList>
            <person name="Sombolestani A."/>
        </authorList>
    </citation>
    <scope>NUCLEOTIDE SEQUENCE [LARGE SCALE GENOMIC DNA]</scope>
    <source>
        <strain evidence="10 12">LMG 26838</strain>
    </source>
</reference>
<accession>A0A839UXD8</accession>
<feature type="binding site" evidence="5">
    <location>
        <begin position="85"/>
        <end position="88"/>
    </location>
    <ligand>
        <name>AMP</name>
        <dbReference type="ChEBI" id="CHEBI:456215"/>
    </ligand>
</feature>
<dbReference type="InterPro" id="IPR027417">
    <property type="entry name" value="P-loop_NTPase"/>
</dbReference>
<comment type="similarity">
    <text evidence="5 6">Belongs to the adenylate kinase family.</text>
</comment>
<comment type="caution">
    <text evidence="5">Lacks conserved residue(s) required for the propagation of feature annotation.</text>
</comment>
<feature type="binding site" evidence="5">
    <location>
        <position position="200"/>
    </location>
    <ligand>
        <name>ATP</name>
        <dbReference type="ChEBI" id="CHEBI:30616"/>
    </ligand>
</feature>
<dbReference type="GO" id="GO:0008270">
    <property type="term" value="F:zinc ion binding"/>
    <property type="evidence" value="ECO:0007669"/>
    <property type="project" value="UniProtKB-UniRule"/>
</dbReference>
<dbReference type="NCBIfam" id="NF011100">
    <property type="entry name" value="PRK14527.1"/>
    <property type="match status" value="1"/>
</dbReference>
<dbReference type="UniPathway" id="UPA00588">
    <property type="reaction ID" value="UER00649"/>
</dbReference>
<comment type="caution">
    <text evidence="9">The sequence shown here is derived from an EMBL/GenBank/DDBJ whole genome shotgun (WGS) entry which is preliminary data.</text>
</comment>
<dbReference type="Proteomes" id="UP000565205">
    <property type="component" value="Unassembled WGS sequence"/>
</dbReference>
<keyword evidence="5" id="KW-0963">Cytoplasm</keyword>
<keyword evidence="1 5" id="KW-0808">Transferase</keyword>
<evidence type="ECO:0000313" key="9">
    <source>
        <dbReference type="EMBL" id="MBB3173315.1"/>
    </source>
</evidence>
<feature type="binding site" evidence="5">
    <location>
        <position position="161"/>
    </location>
    <ligand>
        <name>AMP</name>
        <dbReference type="ChEBI" id="CHEBI:456215"/>
    </ligand>
</feature>
<dbReference type="HAMAP" id="MF_00235">
    <property type="entry name" value="Adenylate_kinase_Adk"/>
    <property type="match status" value="1"/>
</dbReference>
<feature type="domain" description="Adenylate kinase active site lid" evidence="8">
    <location>
        <begin position="127"/>
        <end position="163"/>
    </location>
</feature>
<feature type="binding site" evidence="5">
    <location>
        <begin position="10"/>
        <end position="15"/>
    </location>
    <ligand>
        <name>ATP</name>
        <dbReference type="ChEBI" id="CHEBI:30616"/>
    </ligand>
</feature>
<feature type="binding site" evidence="5">
    <location>
        <position position="150"/>
    </location>
    <ligand>
        <name>Zn(2+)</name>
        <dbReference type="ChEBI" id="CHEBI:29105"/>
        <note>structural</note>
    </ligand>
</feature>
<gene>
    <name evidence="5" type="primary">adk</name>
    <name evidence="9" type="ORF">FHR90_001133</name>
    <name evidence="10" type="ORF">HUK83_00430</name>
</gene>
<dbReference type="InterPro" id="IPR006259">
    <property type="entry name" value="Adenyl_kin_sub"/>
</dbReference>
<dbReference type="GO" id="GO:0044209">
    <property type="term" value="P:AMP salvage"/>
    <property type="evidence" value="ECO:0007669"/>
    <property type="project" value="UniProtKB-UniRule"/>
</dbReference>
<proteinExistence type="inferred from homology"/>
<comment type="catalytic activity">
    <reaction evidence="5 7">
        <text>AMP + ATP = 2 ADP</text>
        <dbReference type="Rhea" id="RHEA:12973"/>
        <dbReference type="ChEBI" id="CHEBI:30616"/>
        <dbReference type="ChEBI" id="CHEBI:456215"/>
        <dbReference type="ChEBI" id="CHEBI:456216"/>
        <dbReference type="EC" id="2.7.4.3"/>
    </reaction>
</comment>
<dbReference type="Gene3D" id="3.40.50.300">
    <property type="entry name" value="P-loop containing nucleotide triphosphate hydrolases"/>
    <property type="match status" value="1"/>
</dbReference>
<name>A0A839UXD8_9PROT</name>
<evidence type="ECO:0000313" key="10">
    <source>
        <dbReference type="EMBL" id="NVN28812.1"/>
    </source>
</evidence>
<feature type="binding site" evidence="5">
    <location>
        <position position="36"/>
    </location>
    <ligand>
        <name>AMP</name>
        <dbReference type="ChEBI" id="CHEBI:456215"/>
    </ligand>
</feature>
<feature type="binding site" evidence="5">
    <location>
        <position position="130"/>
    </location>
    <ligand>
        <name>Zn(2+)</name>
        <dbReference type="ChEBI" id="CHEBI:29105"/>
        <note>structural</note>
    </ligand>
</feature>
<comment type="domain">
    <text evidence="5">Consists of three domains, a large central CORE domain and two small peripheral domains, NMPbind and LID, which undergo movements during catalysis. The LID domain closes over the site of phosphoryl transfer upon ATP binding. Assembling and dissambling the active center during each catalytic cycle provides an effective means to prevent ATP hydrolysis. Some bacteria have evolved a zinc-coordinating structure that stabilizes the LID domain.</text>
</comment>